<feature type="transmembrane region" description="Helical" evidence="6">
    <location>
        <begin position="70"/>
        <end position="93"/>
    </location>
</feature>
<evidence type="ECO:0000313" key="8">
    <source>
        <dbReference type="Proteomes" id="UP000092714"/>
    </source>
</evidence>
<dbReference type="eggNOG" id="COG0730">
    <property type="taxonomic scope" value="Bacteria"/>
</dbReference>
<feature type="transmembrane region" description="Helical" evidence="6">
    <location>
        <begin position="209"/>
        <end position="229"/>
    </location>
</feature>
<feature type="transmembrane region" description="Helical" evidence="6">
    <location>
        <begin position="33"/>
        <end position="58"/>
    </location>
</feature>
<dbReference type="RefSeq" id="WP_065254603.1">
    <property type="nucleotide sequence ID" value="NZ_CABHIH010000005.1"/>
</dbReference>
<evidence type="ECO:0000256" key="2">
    <source>
        <dbReference type="ARBA" id="ARBA00009142"/>
    </source>
</evidence>
<reference evidence="7 8" key="1">
    <citation type="submission" date="2016-06" db="EMBL/GenBank/DDBJ databases">
        <authorList>
            <person name="Kjaerup R.B."/>
            <person name="Dalgaard T.S."/>
            <person name="Juul-Madsen H.R."/>
        </authorList>
    </citation>
    <scope>NUCLEOTIDE SEQUENCE [LARGE SCALE GENOMIC DNA]</scope>
    <source>
        <strain evidence="7 8">373-A1</strain>
    </source>
</reference>
<dbReference type="PANTHER" id="PTHR43701">
    <property type="entry name" value="MEMBRANE TRANSPORTER PROTEIN MJ0441-RELATED"/>
    <property type="match status" value="1"/>
</dbReference>
<organism evidence="7 8">
    <name type="scientific">Clostridium paraputrificum</name>
    <dbReference type="NCBI Taxonomy" id="29363"/>
    <lineage>
        <taxon>Bacteria</taxon>
        <taxon>Bacillati</taxon>
        <taxon>Bacillota</taxon>
        <taxon>Clostridia</taxon>
        <taxon>Eubacteriales</taxon>
        <taxon>Clostridiaceae</taxon>
        <taxon>Clostridium</taxon>
    </lineage>
</organism>
<dbReference type="Pfam" id="PF01925">
    <property type="entry name" value="TauE"/>
    <property type="match status" value="1"/>
</dbReference>
<feature type="transmembrane region" description="Helical" evidence="6">
    <location>
        <begin position="105"/>
        <end position="124"/>
    </location>
</feature>
<dbReference type="InterPro" id="IPR002781">
    <property type="entry name" value="TM_pro_TauE-like"/>
</dbReference>
<comment type="similarity">
    <text evidence="2 6">Belongs to the 4-toluene sulfonate uptake permease (TSUP) (TC 2.A.102) family.</text>
</comment>
<dbReference type="PANTHER" id="PTHR43701:SF2">
    <property type="entry name" value="MEMBRANE TRANSPORTER PROTEIN YJNA-RELATED"/>
    <property type="match status" value="1"/>
</dbReference>
<gene>
    <name evidence="7" type="ORF">CP373A1_11085</name>
</gene>
<accession>A0A1B8RNE1</accession>
<dbReference type="Proteomes" id="UP000092714">
    <property type="component" value="Unassembled WGS sequence"/>
</dbReference>
<dbReference type="InterPro" id="IPR051598">
    <property type="entry name" value="TSUP/Inactive_protease-like"/>
</dbReference>
<feature type="transmembrane region" description="Helical" evidence="6">
    <location>
        <begin position="144"/>
        <end position="172"/>
    </location>
</feature>
<sequence>MKIIHFFVALVSSLVGAISGIGGGVIIKPILDSIGVMSVSTISFLSGCTVLAMTITSLIRNKKNESGININYSVTIYLALGSALGGAIGKALFDIIRDNIFSENIIGVIQSIILLIINVVIIFYMKNKSSIRTLKINNRDICILIGLSLGIISSFLGIGGGPLNIAVLYYFLSMSAKESTINSLFIIFFSQVTSLVTTLLTWDITKFDFIFLILMCIGGVIGAMAGSNIAKKMDDCKTEKFFMIVLFMLNFINIFNIIKYILY</sequence>
<dbReference type="OrthoDB" id="3181470at2"/>
<dbReference type="GO" id="GO:0005886">
    <property type="term" value="C:plasma membrane"/>
    <property type="evidence" value="ECO:0007669"/>
    <property type="project" value="UniProtKB-SubCell"/>
</dbReference>
<dbReference type="AlphaFoldDB" id="A0A1B8RNE1"/>
<comment type="caution">
    <text evidence="7">The sequence shown here is derived from an EMBL/GenBank/DDBJ whole genome shotgun (WGS) entry which is preliminary data.</text>
</comment>
<keyword evidence="4 6" id="KW-1133">Transmembrane helix</keyword>
<protein>
    <recommendedName>
        <fullName evidence="6">Probable membrane transporter protein</fullName>
    </recommendedName>
</protein>
<dbReference type="EMBL" id="MAPZ01000021">
    <property type="protein sequence ID" value="OBY10307.1"/>
    <property type="molecule type" value="Genomic_DNA"/>
</dbReference>
<evidence type="ECO:0000256" key="6">
    <source>
        <dbReference type="RuleBase" id="RU363041"/>
    </source>
</evidence>
<proteinExistence type="inferred from homology"/>
<evidence type="ECO:0000256" key="3">
    <source>
        <dbReference type="ARBA" id="ARBA00022692"/>
    </source>
</evidence>
<evidence type="ECO:0000256" key="1">
    <source>
        <dbReference type="ARBA" id="ARBA00004141"/>
    </source>
</evidence>
<keyword evidence="6" id="KW-1003">Cell membrane</keyword>
<keyword evidence="3 6" id="KW-0812">Transmembrane</keyword>
<feature type="transmembrane region" description="Helical" evidence="6">
    <location>
        <begin position="241"/>
        <end position="262"/>
    </location>
</feature>
<evidence type="ECO:0000313" key="7">
    <source>
        <dbReference type="EMBL" id="OBY10307.1"/>
    </source>
</evidence>
<feature type="transmembrane region" description="Helical" evidence="6">
    <location>
        <begin position="7"/>
        <end position="27"/>
    </location>
</feature>
<evidence type="ECO:0000256" key="5">
    <source>
        <dbReference type="ARBA" id="ARBA00023136"/>
    </source>
</evidence>
<evidence type="ECO:0000256" key="4">
    <source>
        <dbReference type="ARBA" id="ARBA00022989"/>
    </source>
</evidence>
<comment type="subcellular location">
    <subcellularLocation>
        <location evidence="6">Cell membrane</location>
        <topology evidence="6">Multi-pass membrane protein</topology>
    </subcellularLocation>
    <subcellularLocation>
        <location evidence="1">Membrane</location>
        <topology evidence="1">Multi-pass membrane protein</topology>
    </subcellularLocation>
</comment>
<name>A0A1B8RNE1_9CLOT</name>
<keyword evidence="5 6" id="KW-0472">Membrane</keyword>
<feature type="transmembrane region" description="Helical" evidence="6">
    <location>
        <begin position="184"/>
        <end position="202"/>
    </location>
</feature>
<keyword evidence="8" id="KW-1185">Reference proteome</keyword>